<name>A0A150PDP4_SORCE</name>
<dbReference type="AlphaFoldDB" id="A0A150PDP4"/>
<reference evidence="1 2" key="1">
    <citation type="submission" date="2014-02" db="EMBL/GenBank/DDBJ databases">
        <title>The small core and large imbalanced accessory genome model reveals a collaborative survival strategy of Sorangium cellulosum strains in nature.</title>
        <authorList>
            <person name="Han K."/>
            <person name="Peng R."/>
            <person name="Blom J."/>
            <person name="Li Y.-Z."/>
        </authorList>
    </citation>
    <scope>NUCLEOTIDE SEQUENCE [LARGE SCALE GENOMIC DNA]</scope>
    <source>
        <strain evidence="1 2">So0157-25</strain>
    </source>
</reference>
<comment type="caution">
    <text evidence="1">The sequence shown here is derived from an EMBL/GenBank/DDBJ whole genome shotgun (WGS) entry which is preliminary data.</text>
</comment>
<dbReference type="EMBL" id="JELY01002094">
    <property type="protein sequence ID" value="KYF53628.1"/>
    <property type="molecule type" value="Genomic_DNA"/>
</dbReference>
<evidence type="ECO:0000313" key="1">
    <source>
        <dbReference type="EMBL" id="KYF53628.1"/>
    </source>
</evidence>
<sequence length="323" mass="35290">MTPAPSAGALGCLLGPNEVLVAERAVTEDEQATLFGWLEAQRRAGKLVRNPQDPGAYSTPFRAASGDLTRLTKDRPQAAASGEQKLVWIPDVAGPVDPLPEEFWRIRARLIDRLDLGGLEEDVYKGSFMSYIEPGTGVHRHRDDRLKLGGDERLILRCNVLLRRPGGGGLPVFDERIELDIPDRGMWAFFPTELVHAATEVRGDGARALLSFGFLVRPADLLQRRFHLARRFVSERGLADEGARRRLVESVRASAPAAGLSDDRVKLFAFVLGAPGDFTLEEAARALGQGAREVSAVLRDLQLAEIVTSNSSARAERGKVVVI</sequence>
<gene>
    <name evidence="1" type="ORF">BE08_23975</name>
</gene>
<protein>
    <submittedName>
        <fullName evidence="1">Uncharacterized protein</fullName>
    </submittedName>
</protein>
<accession>A0A150PDP4</accession>
<proteinExistence type="predicted"/>
<dbReference type="Proteomes" id="UP000075420">
    <property type="component" value="Unassembled WGS sequence"/>
</dbReference>
<evidence type="ECO:0000313" key="2">
    <source>
        <dbReference type="Proteomes" id="UP000075420"/>
    </source>
</evidence>
<organism evidence="1 2">
    <name type="scientific">Sorangium cellulosum</name>
    <name type="common">Polyangium cellulosum</name>
    <dbReference type="NCBI Taxonomy" id="56"/>
    <lineage>
        <taxon>Bacteria</taxon>
        <taxon>Pseudomonadati</taxon>
        <taxon>Myxococcota</taxon>
        <taxon>Polyangia</taxon>
        <taxon>Polyangiales</taxon>
        <taxon>Polyangiaceae</taxon>
        <taxon>Sorangium</taxon>
    </lineage>
</organism>